<keyword evidence="1" id="KW-0732">Signal</keyword>
<dbReference type="KEGG" id="sphi:TS85_02935"/>
<dbReference type="OrthoDB" id="9800974at2"/>
<dbReference type="AlphaFoldDB" id="A0A7U4J680"/>
<keyword evidence="5" id="KW-1185">Reference proteome</keyword>
<dbReference type="EMBL" id="CP010836">
    <property type="protein sequence ID" value="AJP71001.1"/>
    <property type="molecule type" value="Genomic_DNA"/>
</dbReference>
<evidence type="ECO:0000259" key="2">
    <source>
        <dbReference type="Pfam" id="PF01301"/>
    </source>
</evidence>
<dbReference type="Gene3D" id="2.60.220.20">
    <property type="entry name" value="putative beta-Galactosidase from caulobacter crescentus"/>
    <property type="match status" value="1"/>
</dbReference>
<dbReference type="RefSeq" id="WP_044330324.1">
    <property type="nucleotide sequence ID" value="NZ_CP010836.1"/>
</dbReference>
<sequence length="530" mass="58468">MMSLFARWAALLLLLVLGAVQPVRADPGEMPRIAVQSDGHRTLMVDGRPYFVLAAQLHNSSAWPMVLDHAWDEALKMAPNTIEAPVYWEQFEPSPGQFDTRNVDALIAKARATDTRLILLWFGTWKNGENHYTPNWMRSDPARYPRMLDPRGEPIDVQSPFSAANLEADKRAYAALMRHLKAVDGKTHTVIMVQVENEPGSLGSVRDHGAAAEAAFQAQVPAALAAKLGKTAGSWRETFGADADEAFAAWSTASFIEQVAAAGRAVYPLPVYVNCWMRYKGFKSPGTDYPSGGPVWTMFDLWRAVTPSIDLIGTDIYTSDPGEYRRVLDQYARRDNPSWVSETEFSARTAPFLYYVLARGGIGFSVFGIDKTHPTPENEAATRAHAENFALLDPIRETIARAAAERRLHAAVEEPGRAQQSLPLADGWRAIVSFGPPPWGDTPGVVANTADMAGRVFIVQLGPDEWLVGGSQVRVEFERSDGKRGQLLRVEDGSYSAGAWQARRWLNGDETDFGLNLVRPGLLRVKTGIF</sequence>
<evidence type="ECO:0000313" key="5">
    <source>
        <dbReference type="Proteomes" id="UP000032300"/>
    </source>
</evidence>
<dbReference type="Proteomes" id="UP000032300">
    <property type="component" value="Chromosome"/>
</dbReference>
<dbReference type="InterPro" id="IPR040719">
    <property type="entry name" value="DUF5597"/>
</dbReference>
<evidence type="ECO:0000256" key="1">
    <source>
        <dbReference type="SAM" id="SignalP"/>
    </source>
</evidence>
<protein>
    <submittedName>
        <fullName evidence="4">Beta-galactosidase</fullName>
    </submittedName>
</protein>
<dbReference type="InterPro" id="IPR017853">
    <property type="entry name" value="GH"/>
</dbReference>
<reference evidence="4 5" key="2">
    <citation type="submission" date="2015-02" db="EMBL/GenBank/DDBJ databases">
        <title>The complete genome of Sphingomonas hengshuiensis sp. WHSC-8 isolated from soil of Hengshui Lake.</title>
        <authorList>
            <person name="Wei S."/>
            <person name="Guo J."/>
            <person name="Su C."/>
            <person name="Wu R."/>
            <person name="Zhang Z."/>
            <person name="Liang K."/>
            <person name="Li H."/>
            <person name="Wang T."/>
            <person name="Liu H."/>
            <person name="Zhang C."/>
            <person name="Li Z."/>
            <person name="Wang Q."/>
            <person name="Meng J."/>
        </authorList>
    </citation>
    <scope>NUCLEOTIDE SEQUENCE [LARGE SCALE GENOMIC DNA]</scope>
    <source>
        <strain evidence="4 5">WHSC-8</strain>
    </source>
</reference>
<feature type="domain" description="Glycoside hydrolase 35 catalytic" evidence="2">
    <location>
        <begin position="43"/>
        <end position="232"/>
    </location>
</feature>
<proteinExistence type="predicted"/>
<organism evidence="4 5">
    <name type="scientific">Sphingomonas hengshuiensis</name>
    <dbReference type="NCBI Taxonomy" id="1609977"/>
    <lineage>
        <taxon>Bacteria</taxon>
        <taxon>Pseudomonadati</taxon>
        <taxon>Pseudomonadota</taxon>
        <taxon>Alphaproteobacteria</taxon>
        <taxon>Sphingomonadales</taxon>
        <taxon>Sphingomonadaceae</taxon>
        <taxon>Sphingomonas</taxon>
    </lineage>
</organism>
<name>A0A7U4J680_9SPHN</name>
<dbReference type="SUPFAM" id="SSF51445">
    <property type="entry name" value="(Trans)glycosidases"/>
    <property type="match status" value="1"/>
</dbReference>
<dbReference type="InterPro" id="IPR031330">
    <property type="entry name" value="Gly_Hdrlase_35_cat"/>
</dbReference>
<dbReference type="FunFam" id="3.20.20.80:FF:000135">
    <property type="entry name" value="Beta-galactosidase, putative, bgl35A"/>
    <property type="match status" value="1"/>
</dbReference>
<accession>A0A7U4J680</accession>
<dbReference type="Pfam" id="PF18120">
    <property type="entry name" value="DUF5597"/>
    <property type="match status" value="1"/>
</dbReference>
<dbReference type="Pfam" id="PF01301">
    <property type="entry name" value="Glyco_hydro_35"/>
    <property type="match status" value="1"/>
</dbReference>
<feature type="chain" id="PRO_5030974771" evidence="1">
    <location>
        <begin position="26"/>
        <end position="530"/>
    </location>
</feature>
<evidence type="ECO:0000259" key="3">
    <source>
        <dbReference type="Pfam" id="PF18120"/>
    </source>
</evidence>
<feature type="domain" description="DUF5597" evidence="3">
    <location>
        <begin position="386"/>
        <end position="517"/>
    </location>
</feature>
<gene>
    <name evidence="4" type="ORF">TS85_02935</name>
</gene>
<evidence type="ECO:0000313" key="4">
    <source>
        <dbReference type="EMBL" id="AJP71001.1"/>
    </source>
</evidence>
<feature type="signal peptide" evidence="1">
    <location>
        <begin position="1"/>
        <end position="25"/>
    </location>
</feature>
<reference evidence="4 5" key="1">
    <citation type="journal article" date="2015" name="Int. J. Syst. Evol. Microbiol.">
        <title>Sphingomonas hengshuiensis sp. nov., isolated from lake wetland.</title>
        <authorList>
            <person name="Wei S."/>
            <person name="Wang T."/>
            <person name="Liu H."/>
            <person name="Zhang C."/>
            <person name="Guo J."/>
            <person name="Wang Q."/>
            <person name="Liang K."/>
            <person name="Zhang Z."/>
        </authorList>
    </citation>
    <scope>NUCLEOTIDE SEQUENCE [LARGE SCALE GENOMIC DNA]</scope>
    <source>
        <strain evidence="4 5">WHSC-8</strain>
    </source>
</reference>
<dbReference type="Gene3D" id="3.20.20.80">
    <property type="entry name" value="Glycosidases"/>
    <property type="match status" value="1"/>
</dbReference>